<keyword evidence="12" id="KW-1185">Reference proteome</keyword>
<keyword evidence="4" id="KW-0238">DNA-binding</keyword>
<keyword evidence="2" id="KW-0536">Nodulation</keyword>
<evidence type="ECO:0000313" key="12">
    <source>
        <dbReference type="Proteomes" id="UP000198939"/>
    </source>
</evidence>
<feature type="region of interest" description="Disordered" evidence="7">
    <location>
        <begin position="1"/>
        <end position="26"/>
    </location>
</feature>
<evidence type="ECO:0000313" key="10">
    <source>
        <dbReference type="EMBL" id="SEP33278.1"/>
    </source>
</evidence>
<dbReference type="AlphaFoldDB" id="A0A1H8X1R0"/>
<dbReference type="EMBL" id="FOCV01000089">
    <property type="protein sequence ID" value="SEP33278.1"/>
    <property type="molecule type" value="Genomic_DNA"/>
</dbReference>
<dbReference type="Pfam" id="PF00126">
    <property type="entry name" value="HTH_1"/>
    <property type="match status" value="1"/>
</dbReference>
<dbReference type="GO" id="GO:0003677">
    <property type="term" value="F:DNA binding"/>
    <property type="evidence" value="ECO:0007669"/>
    <property type="project" value="UniProtKB-KW"/>
</dbReference>
<dbReference type="PANTHER" id="PTHR30118:SF15">
    <property type="entry name" value="TRANSCRIPTIONAL REGULATORY PROTEIN"/>
    <property type="match status" value="1"/>
</dbReference>
<protein>
    <submittedName>
        <fullName evidence="10">Transcriptional regulator, LysR family</fullName>
    </submittedName>
</protein>
<dbReference type="Proteomes" id="UP000198939">
    <property type="component" value="Unassembled WGS sequence"/>
</dbReference>
<evidence type="ECO:0000256" key="4">
    <source>
        <dbReference type="ARBA" id="ARBA00023125"/>
    </source>
</evidence>
<accession>A0A1H8X1R0</accession>
<reference evidence="11" key="3">
    <citation type="submission" date="2016-10" db="EMBL/GenBank/DDBJ databases">
        <authorList>
            <person name="Wibberg D."/>
        </authorList>
    </citation>
    <scope>NUCLEOTIDE SEQUENCE [LARGE SCALE GENOMIC DNA]</scope>
</reference>
<name>A0A1H8X1R0_9HYPH</name>
<dbReference type="SUPFAM" id="SSF53850">
    <property type="entry name" value="Periplasmic binding protein-like II"/>
    <property type="match status" value="1"/>
</dbReference>
<dbReference type="InterPro" id="IPR000847">
    <property type="entry name" value="LysR_HTH_N"/>
</dbReference>
<dbReference type="InterPro" id="IPR036388">
    <property type="entry name" value="WH-like_DNA-bd_sf"/>
</dbReference>
<evidence type="ECO:0000259" key="8">
    <source>
        <dbReference type="PROSITE" id="PS50931"/>
    </source>
</evidence>
<dbReference type="Gene3D" id="1.10.10.10">
    <property type="entry name" value="Winged helix-like DNA-binding domain superfamily/Winged helix DNA-binding domain"/>
    <property type="match status" value="1"/>
</dbReference>
<dbReference type="Proteomes" id="UP000183063">
    <property type="component" value="Unassembled WGS sequence"/>
</dbReference>
<keyword evidence="6" id="KW-0804">Transcription</keyword>
<dbReference type="OrthoDB" id="528082at2"/>
<proteinExistence type="inferred from homology"/>
<gene>
    <name evidence="9" type="primary">syrM1</name>
    <name evidence="9" type="ORF">RTCCBAU85039_6592</name>
    <name evidence="10" type="ORF">SAMN05216228_10894</name>
</gene>
<reference evidence="10 12" key="2">
    <citation type="submission" date="2016-10" db="EMBL/GenBank/DDBJ databases">
        <authorList>
            <person name="Varghese N."/>
            <person name="Submissions S."/>
        </authorList>
    </citation>
    <scope>NUCLEOTIDE SEQUENCE [LARGE SCALE GENOMIC DNA]</scope>
    <source>
        <strain evidence="10 12">CGMCC 1.7071</strain>
    </source>
</reference>
<evidence type="ECO:0000256" key="5">
    <source>
        <dbReference type="ARBA" id="ARBA00023159"/>
    </source>
</evidence>
<keyword evidence="3" id="KW-0805">Transcription regulation</keyword>
<comment type="similarity">
    <text evidence="1">Belongs to the LysR transcriptional regulatory family.</text>
</comment>
<dbReference type="InterPro" id="IPR050389">
    <property type="entry name" value="LysR-type_TF"/>
</dbReference>
<feature type="compositionally biased region" description="Basic residues" evidence="7">
    <location>
        <begin position="342"/>
        <end position="353"/>
    </location>
</feature>
<dbReference type="EMBL" id="FNXB01000082">
    <property type="protein sequence ID" value="SEI21313.1"/>
    <property type="molecule type" value="Genomic_DNA"/>
</dbReference>
<evidence type="ECO:0000313" key="9">
    <source>
        <dbReference type="EMBL" id="SEI21313.1"/>
    </source>
</evidence>
<dbReference type="RefSeq" id="WP_072382010.1">
    <property type="nucleotide sequence ID" value="NZ_FNXB01000082.1"/>
</dbReference>
<evidence type="ECO:0000256" key="6">
    <source>
        <dbReference type="ARBA" id="ARBA00023163"/>
    </source>
</evidence>
<evidence type="ECO:0000256" key="1">
    <source>
        <dbReference type="ARBA" id="ARBA00009437"/>
    </source>
</evidence>
<dbReference type="GO" id="GO:0003700">
    <property type="term" value="F:DNA-binding transcription factor activity"/>
    <property type="evidence" value="ECO:0007669"/>
    <property type="project" value="InterPro"/>
</dbReference>
<dbReference type="SUPFAM" id="SSF46785">
    <property type="entry name" value="Winged helix' DNA-binding domain"/>
    <property type="match status" value="1"/>
</dbReference>
<evidence type="ECO:0000256" key="2">
    <source>
        <dbReference type="ARBA" id="ARBA00022458"/>
    </source>
</evidence>
<evidence type="ECO:0000256" key="3">
    <source>
        <dbReference type="ARBA" id="ARBA00023015"/>
    </source>
</evidence>
<dbReference type="InterPro" id="IPR036390">
    <property type="entry name" value="WH_DNA-bd_sf"/>
</dbReference>
<sequence>MDQPVWKRPRTTRPTVDGSDDAQRPQMPNLASIDLNLLVDLGALLQYRNITHAAQHVGRSQPAMSRALSRLRGMFNDDLLVRGSRGLVPTLMAERLAEKLPSVLDAIRQTVNCSVAPREWRWKVTMAIPDHQALVLLPRLLPRLREGAPHLDMVNDAVLANALRRLEQGEIDLAVGQIGAAPPGYLRRRLYADRFSCLIRRDHPVLEQEWTLESFAALRHVAIASEPNDRFHQVYDGLTELSVADCDPIVVSNVLTAAVIIAATDLVLVVPSRVAIRIASMLPLAVVEPPLELSPYEVALIWHERCHRDREHGWLRREITAAARTAASGLTEASNGELARSRVARTGRRMPRE</sequence>
<dbReference type="Pfam" id="PF03466">
    <property type="entry name" value="LysR_substrate"/>
    <property type="match status" value="1"/>
</dbReference>
<organism evidence="9 11">
    <name type="scientific">Rhizobium tibeticum</name>
    <dbReference type="NCBI Taxonomy" id="501024"/>
    <lineage>
        <taxon>Bacteria</taxon>
        <taxon>Pseudomonadati</taxon>
        <taxon>Pseudomonadota</taxon>
        <taxon>Alphaproteobacteria</taxon>
        <taxon>Hyphomicrobiales</taxon>
        <taxon>Rhizobiaceae</taxon>
        <taxon>Rhizobium/Agrobacterium group</taxon>
        <taxon>Rhizobium</taxon>
    </lineage>
</organism>
<feature type="region of interest" description="Disordered" evidence="7">
    <location>
        <begin position="327"/>
        <end position="353"/>
    </location>
</feature>
<keyword evidence="5" id="KW-0010">Activator</keyword>
<dbReference type="InterPro" id="IPR005119">
    <property type="entry name" value="LysR_subst-bd"/>
</dbReference>
<reference evidence="9" key="1">
    <citation type="submission" date="2016-10" db="EMBL/GenBank/DDBJ databases">
        <authorList>
            <person name="de Groot N.N."/>
        </authorList>
    </citation>
    <scope>NUCLEOTIDE SEQUENCE [LARGE SCALE GENOMIC DNA]</scope>
    <source>
        <strain evidence="9">CCBAU85039</strain>
    </source>
</reference>
<dbReference type="PROSITE" id="PS50931">
    <property type="entry name" value="HTH_LYSR"/>
    <property type="match status" value="1"/>
</dbReference>
<feature type="domain" description="HTH lysR-type" evidence="8">
    <location>
        <begin position="33"/>
        <end position="90"/>
    </location>
</feature>
<dbReference type="PANTHER" id="PTHR30118">
    <property type="entry name" value="HTH-TYPE TRANSCRIPTIONAL REGULATOR LEUO-RELATED"/>
    <property type="match status" value="1"/>
</dbReference>
<evidence type="ECO:0000313" key="11">
    <source>
        <dbReference type="Proteomes" id="UP000183063"/>
    </source>
</evidence>
<dbReference type="Gene3D" id="3.40.190.10">
    <property type="entry name" value="Periplasmic binding protein-like II"/>
    <property type="match status" value="2"/>
</dbReference>
<evidence type="ECO:0000256" key="7">
    <source>
        <dbReference type="SAM" id="MobiDB-lite"/>
    </source>
</evidence>